<dbReference type="GO" id="GO:0016787">
    <property type="term" value="F:hydrolase activity"/>
    <property type="evidence" value="ECO:0007669"/>
    <property type="project" value="InterPro"/>
</dbReference>
<dbReference type="InterPro" id="IPR050742">
    <property type="entry name" value="Helicase_Restrict-Modif_Enz"/>
</dbReference>
<name>A0A6F9EGG0_9BACL</name>
<dbReference type="SUPFAM" id="SSF52540">
    <property type="entry name" value="P-loop containing nucleoside triphosphate hydrolases"/>
    <property type="match status" value="1"/>
</dbReference>
<dbReference type="GO" id="GO:0005829">
    <property type="term" value="C:cytosol"/>
    <property type="evidence" value="ECO:0007669"/>
    <property type="project" value="TreeGrafter"/>
</dbReference>
<protein>
    <submittedName>
        <fullName evidence="2">Type III restriction enzyme</fullName>
    </submittedName>
</protein>
<dbReference type="Pfam" id="PF04851">
    <property type="entry name" value="ResIII"/>
    <property type="match status" value="1"/>
</dbReference>
<dbReference type="InterPro" id="IPR006935">
    <property type="entry name" value="Helicase/UvrB_N"/>
</dbReference>
<dbReference type="RefSeq" id="WP_170086480.1">
    <property type="nucleotide sequence ID" value="NZ_CP047971.1"/>
</dbReference>
<dbReference type="GO" id="GO:0005524">
    <property type="term" value="F:ATP binding"/>
    <property type="evidence" value="ECO:0007669"/>
    <property type="project" value="InterPro"/>
</dbReference>
<evidence type="ECO:0000313" key="3">
    <source>
        <dbReference type="Proteomes" id="UP000502196"/>
    </source>
</evidence>
<sequence length="465" mass="53350">MPDRYRFRTQDLVLRVSTSVNPSCIDITQYEPFIDALCGMREYQKEAIRVVLRYLLGGRYTNLRELAKENFDSNRVLQERYGTFREMERHLQLPDQLSCSVDLATGTGKSYVMYGIARIMLASGAIDRVLVLCPSRTIEKGLTEKFRVLSSDAVLSTALPEKCSLRNPHIINGTETITVGSICVENFHATLERVKSSIRDSLKGKGERTLVLNDEVHHVYNSTGGDMKRWKEFLLDPDFKFKYIVGFSGTCYTGNDYFADVILRYSLREAIEQGYIKAIDYVVEDAPNSQDEKFQKIYDNHLQSKYLYRKVKPLTIFVTKDIPSCKKLTNDLIEFLSKKEGISVEGASKKVLIITSSKEHAPNALILEEVDRSDNPVEWITSVSMLTEGWDVKNVFQIVPHEERAFNSKLLIAQVLGRGLRIPDAYRGERPIVTVFNHDAWSTRIKHLVDEVMEIEKRVYYRENP</sequence>
<dbReference type="Gene3D" id="3.40.50.300">
    <property type="entry name" value="P-loop containing nucleotide triphosphate hydrolases"/>
    <property type="match status" value="2"/>
</dbReference>
<dbReference type="PANTHER" id="PTHR47396">
    <property type="entry name" value="TYPE I RESTRICTION ENZYME ECOKI R PROTEIN"/>
    <property type="match status" value="1"/>
</dbReference>
<dbReference type="PANTHER" id="PTHR47396:SF1">
    <property type="entry name" value="ATP-DEPENDENT HELICASE IRC3-RELATED"/>
    <property type="match status" value="1"/>
</dbReference>
<accession>A0A6F9EGG0</accession>
<feature type="domain" description="Helicase/UvrB N-terminal" evidence="1">
    <location>
        <begin position="39"/>
        <end position="251"/>
    </location>
</feature>
<dbReference type="EMBL" id="LR792683">
    <property type="protein sequence ID" value="CAB3395983.1"/>
    <property type="molecule type" value="Genomic_DNA"/>
</dbReference>
<dbReference type="Proteomes" id="UP000502196">
    <property type="component" value="Chromosome"/>
</dbReference>
<reference evidence="2 3" key="1">
    <citation type="submission" date="2020-04" db="EMBL/GenBank/DDBJ databases">
        <authorList>
            <person name="Hogendoorn C."/>
        </authorList>
    </citation>
    <scope>NUCLEOTIDE SEQUENCE [LARGE SCALE GENOMIC DNA]</scope>
    <source>
        <strain evidence="2">COOX1</strain>
    </source>
</reference>
<dbReference type="GO" id="GO:0003677">
    <property type="term" value="F:DNA binding"/>
    <property type="evidence" value="ECO:0007669"/>
    <property type="project" value="InterPro"/>
</dbReference>
<dbReference type="InterPro" id="IPR027417">
    <property type="entry name" value="P-loop_NTPase"/>
</dbReference>
<dbReference type="AlphaFoldDB" id="A0A6F9EGG0"/>
<proteinExistence type="predicted"/>
<gene>
    <name evidence="2" type="ORF">COOX1_3229</name>
</gene>
<evidence type="ECO:0000259" key="1">
    <source>
        <dbReference type="Pfam" id="PF04851"/>
    </source>
</evidence>
<evidence type="ECO:0000313" key="2">
    <source>
        <dbReference type="EMBL" id="CAB3395983.1"/>
    </source>
</evidence>
<organism evidence="2 3">
    <name type="scientific">Kyrpidia spormannii</name>
    <dbReference type="NCBI Taxonomy" id="2055160"/>
    <lineage>
        <taxon>Bacteria</taxon>
        <taxon>Bacillati</taxon>
        <taxon>Bacillota</taxon>
        <taxon>Bacilli</taxon>
        <taxon>Bacillales</taxon>
        <taxon>Alicyclobacillaceae</taxon>
        <taxon>Kyrpidia</taxon>
    </lineage>
</organism>